<dbReference type="Proteomes" id="UP000663879">
    <property type="component" value="Unassembled WGS sequence"/>
</dbReference>
<comment type="caution">
    <text evidence="2">The sequence shown here is derived from an EMBL/GenBank/DDBJ whole genome shotgun (WGS) entry which is preliminary data.</text>
</comment>
<keyword evidence="1" id="KW-1133">Transmembrane helix</keyword>
<proteinExistence type="predicted"/>
<accession>A0A813VCQ3</accession>
<dbReference type="EMBL" id="CAJNOC010001151">
    <property type="protein sequence ID" value="CAF0839876.1"/>
    <property type="molecule type" value="Genomic_DNA"/>
</dbReference>
<feature type="transmembrane region" description="Helical" evidence="1">
    <location>
        <begin position="6"/>
        <end position="26"/>
    </location>
</feature>
<evidence type="ECO:0000313" key="2">
    <source>
        <dbReference type="EMBL" id="CAF0839876.1"/>
    </source>
</evidence>
<name>A0A813VCQ3_9BILA</name>
<sequence length="77" mass="9205">MGILWNLKIFLIVSVTFFSIGTLVRCENKREFRNRRDLIQPFMDGSRLANERSLLFCMIRVRKSDHCQQLLEMLNQN</sequence>
<reference evidence="2" key="1">
    <citation type="submission" date="2021-02" db="EMBL/GenBank/DDBJ databases">
        <authorList>
            <person name="Nowell W R."/>
        </authorList>
    </citation>
    <scope>NUCLEOTIDE SEQUENCE</scope>
    <source>
        <strain evidence="2">Ploen Becks lab</strain>
    </source>
</reference>
<gene>
    <name evidence="2" type="ORF">OXX778_LOCUS8397</name>
</gene>
<dbReference type="AlphaFoldDB" id="A0A813VCQ3"/>
<evidence type="ECO:0000256" key="1">
    <source>
        <dbReference type="SAM" id="Phobius"/>
    </source>
</evidence>
<keyword evidence="1" id="KW-0472">Membrane</keyword>
<keyword evidence="1" id="KW-0812">Transmembrane</keyword>
<protein>
    <submittedName>
        <fullName evidence="2">Uncharacterized protein</fullName>
    </submittedName>
</protein>
<evidence type="ECO:0000313" key="3">
    <source>
        <dbReference type="Proteomes" id="UP000663879"/>
    </source>
</evidence>
<keyword evidence="3" id="KW-1185">Reference proteome</keyword>
<organism evidence="2 3">
    <name type="scientific">Brachionus calyciflorus</name>
    <dbReference type="NCBI Taxonomy" id="104777"/>
    <lineage>
        <taxon>Eukaryota</taxon>
        <taxon>Metazoa</taxon>
        <taxon>Spiralia</taxon>
        <taxon>Gnathifera</taxon>
        <taxon>Rotifera</taxon>
        <taxon>Eurotatoria</taxon>
        <taxon>Monogononta</taxon>
        <taxon>Pseudotrocha</taxon>
        <taxon>Ploima</taxon>
        <taxon>Brachionidae</taxon>
        <taxon>Brachionus</taxon>
    </lineage>
</organism>